<feature type="domain" description="PABC" evidence="1">
    <location>
        <begin position="1"/>
        <end position="64"/>
    </location>
</feature>
<dbReference type="SMART" id="SM00517">
    <property type="entry name" value="PolyA"/>
    <property type="match status" value="1"/>
</dbReference>
<organism evidence="2 3">
    <name type="scientific">Meripilus lineatus</name>
    <dbReference type="NCBI Taxonomy" id="2056292"/>
    <lineage>
        <taxon>Eukaryota</taxon>
        <taxon>Fungi</taxon>
        <taxon>Dikarya</taxon>
        <taxon>Basidiomycota</taxon>
        <taxon>Agaricomycotina</taxon>
        <taxon>Agaricomycetes</taxon>
        <taxon>Polyporales</taxon>
        <taxon>Meripilaceae</taxon>
        <taxon>Meripilus</taxon>
    </lineage>
</organism>
<accession>A0AAD5YMQ8</accession>
<dbReference type="PROSITE" id="PS51309">
    <property type="entry name" value="PABC"/>
    <property type="match status" value="1"/>
</dbReference>
<comment type="caution">
    <text evidence="2">The sequence shown here is derived from an EMBL/GenBank/DDBJ whole genome shotgun (WGS) entry which is preliminary data.</text>
</comment>
<dbReference type="GO" id="GO:0005737">
    <property type="term" value="C:cytoplasm"/>
    <property type="evidence" value="ECO:0007669"/>
    <property type="project" value="TreeGrafter"/>
</dbReference>
<dbReference type="InterPro" id="IPR036053">
    <property type="entry name" value="PABP-dom"/>
</dbReference>
<dbReference type="Proteomes" id="UP001212997">
    <property type="component" value="Unassembled WGS sequence"/>
</dbReference>
<reference evidence="2" key="1">
    <citation type="submission" date="2022-07" db="EMBL/GenBank/DDBJ databases">
        <title>Genome Sequence of Physisporinus lineatus.</title>
        <authorList>
            <person name="Buettner E."/>
        </authorList>
    </citation>
    <scope>NUCLEOTIDE SEQUENCE</scope>
    <source>
        <strain evidence="2">VT162</strain>
    </source>
</reference>
<dbReference type="Gene3D" id="1.10.1900.10">
    <property type="entry name" value="c-terminal domain of poly(a) binding protein"/>
    <property type="match status" value="1"/>
</dbReference>
<evidence type="ECO:0000313" key="3">
    <source>
        <dbReference type="Proteomes" id="UP001212997"/>
    </source>
</evidence>
<dbReference type="GO" id="GO:0003723">
    <property type="term" value="F:RNA binding"/>
    <property type="evidence" value="ECO:0007669"/>
    <property type="project" value="InterPro"/>
</dbReference>
<sequence>MEQKQMLGEVLYMKIAPTQPDLAGKITGMLLEMDNAELLHLLEAPDALNNKVTEALAVLHEFSQKETTEAK</sequence>
<gene>
    <name evidence="2" type="ORF">NLI96_g1606</name>
</gene>
<name>A0AAD5YMQ8_9APHY</name>
<dbReference type="GO" id="GO:0000209">
    <property type="term" value="P:protein polyubiquitination"/>
    <property type="evidence" value="ECO:0007669"/>
    <property type="project" value="TreeGrafter"/>
</dbReference>
<dbReference type="GO" id="GO:0034450">
    <property type="term" value="F:ubiquitin-ubiquitin ligase activity"/>
    <property type="evidence" value="ECO:0007669"/>
    <property type="project" value="TreeGrafter"/>
</dbReference>
<dbReference type="AlphaFoldDB" id="A0AAD5YMQ8"/>
<keyword evidence="3" id="KW-1185">Reference proteome</keyword>
<evidence type="ECO:0000259" key="1">
    <source>
        <dbReference type="PROSITE" id="PS51309"/>
    </source>
</evidence>
<proteinExistence type="predicted"/>
<dbReference type="GO" id="GO:0005634">
    <property type="term" value="C:nucleus"/>
    <property type="evidence" value="ECO:0007669"/>
    <property type="project" value="TreeGrafter"/>
</dbReference>
<dbReference type="EMBL" id="JANAWD010000031">
    <property type="protein sequence ID" value="KAJ3490244.1"/>
    <property type="molecule type" value="Genomic_DNA"/>
</dbReference>
<dbReference type="PANTHER" id="PTHR46276:SF1">
    <property type="entry name" value="E3 UBIQUITIN-PROTEIN LIGASE UBR5"/>
    <property type="match status" value="1"/>
</dbReference>
<dbReference type="PANTHER" id="PTHR46276">
    <property type="entry name" value="E3 UBIQUITIN-PROTEIN LIGASE UBR5"/>
    <property type="match status" value="1"/>
</dbReference>
<dbReference type="Pfam" id="PF00658">
    <property type="entry name" value="MLLE"/>
    <property type="match status" value="1"/>
</dbReference>
<dbReference type="InterPro" id="IPR002004">
    <property type="entry name" value="PABP_HYD_C"/>
</dbReference>
<evidence type="ECO:0000313" key="2">
    <source>
        <dbReference type="EMBL" id="KAJ3490244.1"/>
    </source>
</evidence>
<dbReference type="SUPFAM" id="SSF63570">
    <property type="entry name" value="PABC (PABP) domain"/>
    <property type="match status" value="1"/>
</dbReference>
<protein>
    <recommendedName>
        <fullName evidence="1">PABC domain-containing protein</fullName>
    </recommendedName>
</protein>